<dbReference type="PANTHER" id="PTHR47628">
    <property type="match status" value="1"/>
</dbReference>
<reference evidence="6 7" key="1">
    <citation type="submission" date="2024-07" db="EMBL/GenBank/DDBJ databases">
        <title>Genomic Encyclopedia of Type Strains, Phase V (KMG-V): Genome sequencing to study the core and pangenomes of soil and plant-associated prokaryotes.</title>
        <authorList>
            <person name="Whitman W."/>
        </authorList>
    </citation>
    <scope>NUCLEOTIDE SEQUENCE [LARGE SCALE GENOMIC DNA]</scope>
    <source>
        <strain evidence="6 7">USDA 415</strain>
    </source>
</reference>
<comment type="similarity">
    <text evidence="1">Belongs to the leucine-binding protein family.</text>
</comment>
<dbReference type="PRINTS" id="PR00337">
    <property type="entry name" value="LEUILEVALBP"/>
</dbReference>
<evidence type="ECO:0000256" key="4">
    <source>
        <dbReference type="ARBA" id="ARBA00022970"/>
    </source>
</evidence>
<feature type="domain" description="Leucine-binding protein" evidence="5">
    <location>
        <begin position="57"/>
        <end position="391"/>
    </location>
</feature>
<dbReference type="SUPFAM" id="SSF53822">
    <property type="entry name" value="Periplasmic binding protein-like I"/>
    <property type="match status" value="1"/>
</dbReference>
<dbReference type="PANTHER" id="PTHR47628:SF1">
    <property type="entry name" value="ALIPHATIC AMIDASE EXPRESSION-REGULATING PROTEIN"/>
    <property type="match status" value="1"/>
</dbReference>
<keyword evidence="4" id="KW-0029">Amino-acid transport</keyword>
<sequence>MHSTPYVMARTSSNRYGGLPCPPSLLFRNLTSARSDRVFSPMDRDGFGPRGARSRLRIAGFVCCTGSPGMWGPAATSSAQLAVADINRRGGILGREIEFSVYDAGGPIEEVLDRAEQAIASDDVDLIMGMHTSAVRVALRGLITRSKIPYIYTPVYEGGERTPGVIAIGETPRWQNRPSIHWLAEAKRASRWYLIGSDYVWPWQSHRAVKRYIKETGGQVVGEEFVPVGEDNHEAQLERIRAAKPDVVLISLIGTDSVTFNRAFADAGLAATTLRFAGCFDETALLGIGADKTENLYCASGYFPSVGSREGDDFRERYRAMFGAFAPPVGSCSESAYEGFCLLEAAAKRAGTLDMRPLLAAADNLVYRGPRGPVTVRSGHARMPMYLAEADGLDFRVIKPI</sequence>
<evidence type="ECO:0000313" key="6">
    <source>
        <dbReference type="EMBL" id="MEY9321812.1"/>
    </source>
</evidence>
<dbReference type="CDD" id="cd06358">
    <property type="entry name" value="PBP1_NHase"/>
    <property type="match status" value="1"/>
</dbReference>
<evidence type="ECO:0000313" key="7">
    <source>
        <dbReference type="Proteomes" id="UP001565471"/>
    </source>
</evidence>
<dbReference type="InterPro" id="IPR000709">
    <property type="entry name" value="Leu_Ile_Val-bd"/>
</dbReference>
<proteinExistence type="inferred from homology"/>
<evidence type="ECO:0000256" key="1">
    <source>
        <dbReference type="ARBA" id="ARBA00010062"/>
    </source>
</evidence>
<evidence type="ECO:0000259" key="5">
    <source>
        <dbReference type="Pfam" id="PF13458"/>
    </source>
</evidence>
<dbReference type="Proteomes" id="UP001565471">
    <property type="component" value="Unassembled WGS sequence"/>
</dbReference>
<gene>
    <name evidence="6" type="ORF">ABIF29_008611</name>
</gene>
<evidence type="ECO:0000256" key="2">
    <source>
        <dbReference type="ARBA" id="ARBA00022448"/>
    </source>
</evidence>
<comment type="caution">
    <text evidence="6">The sequence shown here is derived from an EMBL/GenBank/DDBJ whole genome shotgun (WGS) entry which is preliminary data.</text>
</comment>
<organism evidence="6 7">
    <name type="scientific">Bradyrhizobium elkanii</name>
    <dbReference type="NCBI Taxonomy" id="29448"/>
    <lineage>
        <taxon>Bacteria</taxon>
        <taxon>Pseudomonadati</taxon>
        <taxon>Pseudomonadota</taxon>
        <taxon>Alphaproteobacteria</taxon>
        <taxon>Hyphomicrobiales</taxon>
        <taxon>Nitrobacteraceae</taxon>
        <taxon>Bradyrhizobium</taxon>
    </lineage>
</organism>
<keyword evidence="7" id="KW-1185">Reference proteome</keyword>
<protein>
    <submittedName>
        <fullName evidence="6">Urea transport system substrate-binding protein</fullName>
    </submittedName>
</protein>
<dbReference type="InterPro" id="IPR028081">
    <property type="entry name" value="Leu-bd"/>
</dbReference>
<keyword evidence="2" id="KW-0813">Transport</keyword>
<evidence type="ECO:0000256" key="3">
    <source>
        <dbReference type="ARBA" id="ARBA00022729"/>
    </source>
</evidence>
<keyword evidence="3" id="KW-0732">Signal</keyword>
<dbReference type="Gene3D" id="3.40.50.2300">
    <property type="match status" value="2"/>
</dbReference>
<dbReference type="InterPro" id="IPR028082">
    <property type="entry name" value="Peripla_BP_I"/>
</dbReference>
<dbReference type="Pfam" id="PF13458">
    <property type="entry name" value="Peripla_BP_6"/>
    <property type="match status" value="1"/>
</dbReference>
<dbReference type="EMBL" id="JBGBZA010000002">
    <property type="protein sequence ID" value="MEY9321812.1"/>
    <property type="molecule type" value="Genomic_DNA"/>
</dbReference>
<name>A0ABV4FG33_BRAEL</name>
<accession>A0ABV4FG33</accession>